<feature type="transmembrane region" description="Helical" evidence="1">
    <location>
        <begin position="84"/>
        <end position="104"/>
    </location>
</feature>
<dbReference type="AlphaFoldDB" id="A0A1I7WKX4"/>
<keyword evidence="2" id="KW-1185">Reference proteome</keyword>
<dbReference type="WBParaSite" id="Hba_05785">
    <property type="protein sequence ID" value="Hba_05785"/>
    <property type="gene ID" value="Hba_05785"/>
</dbReference>
<dbReference type="Proteomes" id="UP000095283">
    <property type="component" value="Unplaced"/>
</dbReference>
<accession>A0A1I7WKX4</accession>
<keyword evidence="1" id="KW-1133">Transmembrane helix</keyword>
<protein>
    <submittedName>
        <fullName evidence="3">Transmembrane protein</fullName>
    </submittedName>
</protein>
<evidence type="ECO:0000313" key="3">
    <source>
        <dbReference type="WBParaSite" id="Hba_05785"/>
    </source>
</evidence>
<name>A0A1I7WKX4_HETBA</name>
<proteinExistence type="predicted"/>
<feature type="transmembrane region" description="Helical" evidence="1">
    <location>
        <begin position="42"/>
        <end position="64"/>
    </location>
</feature>
<keyword evidence="1" id="KW-0472">Membrane</keyword>
<evidence type="ECO:0000256" key="1">
    <source>
        <dbReference type="SAM" id="Phobius"/>
    </source>
</evidence>
<organism evidence="2 3">
    <name type="scientific">Heterorhabditis bacteriophora</name>
    <name type="common">Entomopathogenic nematode worm</name>
    <dbReference type="NCBI Taxonomy" id="37862"/>
    <lineage>
        <taxon>Eukaryota</taxon>
        <taxon>Metazoa</taxon>
        <taxon>Ecdysozoa</taxon>
        <taxon>Nematoda</taxon>
        <taxon>Chromadorea</taxon>
        <taxon>Rhabditida</taxon>
        <taxon>Rhabditina</taxon>
        <taxon>Rhabditomorpha</taxon>
        <taxon>Strongyloidea</taxon>
        <taxon>Heterorhabditidae</taxon>
        <taxon>Heterorhabditis</taxon>
    </lineage>
</organism>
<keyword evidence="1" id="KW-0812">Transmembrane</keyword>
<evidence type="ECO:0000313" key="2">
    <source>
        <dbReference type="Proteomes" id="UP000095283"/>
    </source>
</evidence>
<sequence length="130" mass="15490">MNKIQPLLGSYLYFIREATEEEREQYYDVKCIENNFKQAKAIIVSGGMFQTIVFMIIIHSNYFICLKQLNYIDFIIIFSSKIQFYIIIIVSVVVLNIIFVKFCIIRPFEYSNLLLQNLNFCQSMYFDLCK</sequence>
<reference evidence="3" key="1">
    <citation type="submission" date="2016-11" db="UniProtKB">
        <authorList>
            <consortium name="WormBaseParasite"/>
        </authorList>
    </citation>
    <scope>IDENTIFICATION</scope>
</reference>